<reference evidence="3 4" key="1">
    <citation type="submission" date="2016-10" db="EMBL/GenBank/DDBJ databases">
        <authorList>
            <person name="de Groot N.N."/>
        </authorList>
    </citation>
    <scope>NUCLEOTIDE SEQUENCE [LARGE SCALE GENOMIC DNA]</scope>
    <source>
        <strain evidence="3 4">Nl18</strain>
    </source>
</reference>
<feature type="coiled-coil region" evidence="1">
    <location>
        <begin position="78"/>
        <end position="133"/>
    </location>
</feature>
<sequence length="335" mass="37582">MEAYEAAGGLIRRDLFGDEDEGYMQDAELLESLALEKLNGSVESVKEEGFAWVQVRTQFDYSDRAEFGRARTVRRELTEEEQARMDALGAEMEALEAGYEAYDEDTDESGEVYAGLEEKHERIQWELDRLSASLEQFSPDDLAIAGAIVTITHGGELKIERRLIRKEDMKKLPSPQGERGGGIAGTGRGSEEKPVHSEKLTHMLTAHRTAAIQAAMANKPHVALAVLVHQLVLKVFSSRHVETLVKISVERVYLKTEAENIEQGRAAIVLAEASILARAHRSGKAGWQDAVRVANWNSRSKTFWSCWPTARRPRSIPFPARKMLHRMRLQHSPLP</sequence>
<accession>A0A1H8QD47</accession>
<proteinExistence type="predicted"/>
<dbReference type="EMBL" id="FOCT01000033">
    <property type="protein sequence ID" value="SEO51976.1"/>
    <property type="molecule type" value="Genomic_DNA"/>
</dbReference>
<keyword evidence="1" id="KW-0175">Coiled coil</keyword>
<organism evidence="3 4">
    <name type="scientific">Nitrosospira multiformis</name>
    <dbReference type="NCBI Taxonomy" id="1231"/>
    <lineage>
        <taxon>Bacteria</taxon>
        <taxon>Pseudomonadati</taxon>
        <taxon>Pseudomonadota</taxon>
        <taxon>Betaproteobacteria</taxon>
        <taxon>Nitrosomonadales</taxon>
        <taxon>Nitrosomonadaceae</taxon>
        <taxon>Nitrosospira</taxon>
    </lineage>
</organism>
<feature type="region of interest" description="Disordered" evidence="2">
    <location>
        <begin position="171"/>
        <end position="195"/>
    </location>
</feature>
<dbReference type="RefSeq" id="WP_074749248.1">
    <property type="nucleotide sequence ID" value="NZ_FOCT01000033.1"/>
</dbReference>
<feature type="compositionally biased region" description="Gly residues" evidence="2">
    <location>
        <begin position="178"/>
        <end position="188"/>
    </location>
</feature>
<evidence type="ECO:0000256" key="2">
    <source>
        <dbReference type="SAM" id="MobiDB-lite"/>
    </source>
</evidence>
<dbReference type="Proteomes" id="UP000183898">
    <property type="component" value="Unassembled WGS sequence"/>
</dbReference>
<evidence type="ECO:0000313" key="4">
    <source>
        <dbReference type="Proteomes" id="UP000183898"/>
    </source>
</evidence>
<protein>
    <submittedName>
        <fullName evidence="3">Chromosome partitioning protein, ParB family</fullName>
    </submittedName>
</protein>
<evidence type="ECO:0000313" key="3">
    <source>
        <dbReference type="EMBL" id="SEO51976.1"/>
    </source>
</evidence>
<evidence type="ECO:0000256" key="1">
    <source>
        <dbReference type="SAM" id="Coils"/>
    </source>
</evidence>
<gene>
    <name evidence="3" type="ORF">SAMN05216404_1336</name>
</gene>
<dbReference type="AlphaFoldDB" id="A0A1H8QD47"/>
<name>A0A1H8QD47_9PROT</name>